<name>A0A2V1CX02_9PLEO</name>
<protein>
    <submittedName>
        <fullName evidence="2">Uncharacterized protein</fullName>
    </submittedName>
</protein>
<keyword evidence="3" id="KW-1185">Reference proteome</keyword>
<evidence type="ECO:0000313" key="2">
    <source>
        <dbReference type="EMBL" id="PVH90256.1"/>
    </source>
</evidence>
<organism evidence="2 3">
    <name type="scientific">Periconia macrospinosa</name>
    <dbReference type="NCBI Taxonomy" id="97972"/>
    <lineage>
        <taxon>Eukaryota</taxon>
        <taxon>Fungi</taxon>
        <taxon>Dikarya</taxon>
        <taxon>Ascomycota</taxon>
        <taxon>Pezizomycotina</taxon>
        <taxon>Dothideomycetes</taxon>
        <taxon>Pleosporomycetidae</taxon>
        <taxon>Pleosporales</taxon>
        <taxon>Massarineae</taxon>
        <taxon>Periconiaceae</taxon>
        <taxon>Periconia</taxon>
    </lineage>
</organism>
<evidence type="ECO:0000256" key="1">
    <source>
        <dbReference type="SAM" id="Phobius"/>
    </source>
</evidence>
<proteinExistence type="predicted"/>
<keyword evidence="1" id="KW-0812">Transmembrane</keyword>
<reference evidence="2 3" key="1">
    <citation type="journal article" date="2018" name="Sci. Rep.">
        <title>Comparative genomics provides insights into the lifestyle and reveals functional heterogeneity of dark septate endophytic fungi.</title>
        <authorList>
            <person name="Knapp D.G."/>
            <person name="Nemeth J.B."/>
            <person name="Barry K."/>
            <person name="Hainaut M."/>
            <person name="Henrissat B."/>
            <person name="Johnson J."/>
            <person name="Kuo A."/>
            <person name="Lim J.H.P."/>
            <person name="Lipzen A."/>
            <person name="Nolan M."/>
            <person name="Ohm R.A."/>
            <person name="Tamas L."/>
            <person name="Grigoriev I.V."/>
            <person name="Spatafora J.W."/>
            <person name="Nagy L.G."/>
            <person name="Kovacs G.M."/>
        </authorList>
    </citation>
    <scope>NUCLEOTIDE SEQUENCE [LARGE SCALE GENOMIC DNA]</scope>
    <source>
        <strain evidence="2 3">DSE2036</strain>
    </source>
</reference>
<accession>A0A2V1CX02</accession>
<dbReference type="EMBL" id="KZ806499">
    <property type="protein sequence ID" value="PVH90256.1"/>
    <property type="molecule type" value="Genomic_DNA"/>
</dbReference>
<keyword evidence="1" id="KW-0472">Membrane</keyword>
<evidence type="ECO:0000313" key="3">
    <source>
        <dbReference type="Proteomes" id="UP000244855"/>
    </source>
</evidence>
<dbReference type="Proteomes" id="UP000244855">
    <property type="component" value="Unassembled WGS sequence"/>
</dbReference>
<sequence length="59" mass="6955">MIDIMRTSPIMLSQDDTISMHLFMYWLTSSVHCGGTLTWLYTQRSRSRHDHPQQTNTNI</sequence>
<dbReference type="AlphaFoldDB" id="A0A2V1CX02"/>
<feature type="transmembrane region" description="Helical" evidence="1">
    <location>
        <begin position="20"/>
        <end position="41"/>
    </location>
</feature>
<gene>
    <name evidence="2" type="ORF">DM02DRAFT_58491</name>
</gene>
<keyword evidence="1" id="KW-1133">Transmembrane helix</keyword>